<feature type="domain" description="Peptidase S11 D-Ala-D-Ala carboxypeptidase A C-terminal" evidence="16">
    <location>
        <begin position="285"/>
        <end position="375"/>
    </location>
</feature>
<comment type="similarity">
    <text evidence="3 15">Belongs to the peptidase S11 family.</text>
</comment>
<dbReference type="Gene3D" id="3.40.710.10">
    <property type="entry name" value="DD-peptidase/beta-lactamase superfamily"/>
    <property type="match status" value="1"/>
</dbReference>
<evidence type="ECO:0000256" key="9">
    <source>
        <dbReference type="ARBA" id="ARBA00022960"/>
    </source>
</evidence>
<keyword evidence="7" id="KW-0732">Signal</keyword>
<dbReference type="PRINTS" id="PR00725">
    <property type="entry name" value="DADACBPTASE1"/>
</dbReference>
<dbReference type="HOGENOM" id="CLU_027070_8_1_6"/>
<dbReference type="UniPathway" id="UPA00219"/>
<comment type="pathway">
    <text evidence="2">Cell wall biogenesis; peptidoglycan biosynthesis.</text>
</comment>
<reference evidence="17 18" key="2">
    <citation type="submission" date="2011-11" db="EMBL/GenBank/DDBJ databases">
        <authorList>
            <consortium name="US DOE Joint Genome Institute"/>
            <person name="Lucas S."/>
            <person name="Han J."/>
            <person name="Lapidus A."/>
            <person name="Cheng J.-F."/>
            <person name="Goodwin L."/>
            <person name="Pitluck S."/>
            <person name="Peters L."/>
            <person name="Ovchinnikova G."/>
            <person name="Zhang X."/>
            <person name="Detter J.C."/>
            <person name="Han C."/>
            <person name="Tapia R."/>
            <person name="Land M."/>
            <person name="Hauser L."/>
            <person name="Kyrpides N."/>
            <person name="Ivanova N."/>
            <person name="Pagani I."/>
            <person name="Vogl K."/>
            <person name="Liu Z."/>
            <person name="Overmann J."/>
            <person name="Frigaard N.-U."/>
            <person name="Bryant D."/>
            <person name="Woyke T."/>
        </authorList>
    </citation>
    <scope>NUCLEOTIDE SEQUENCE [LARGE SCALE GENOMIC DNA]</scope>
    <source>
        <strain evidence="17 18">970</strain>
    </source>
</reference>
<evidence type="ECO:0000256" key="15">
    <source>
        <dbReference type="RuleBase" id="RU004016"/>
    </source>
</evidence>
<dbReference type="STRING" id="631362.Thi970DRAFT_03325"/>
<feature type="active site" evidence="13">
    <location>
        <position position="133"/>
    </location>
</feature>
<evidence type="ECO:0000256" key="11">
    <source>
        <dbReference type="ARBA" id="ARBA00023316"/>
    </source>
</evidence>
<evidence type="ECO:0000256" key="13">
    <source>
        <dbReference type="PIRSR" id="PIRSR618044-1"/>
    </source>
</evidence>
<dbReference type="GO" id="GO:0071555">
    <property type="term" value="P:cell wall organization"/>
    <property type="evidence" value="ECO:0007669"/>
    <property type="project" value="UniProtKB-KW"/>
</dbReference>
<comment type="function">
    <text evidence="1">Removes C-terminal D-alanyl residues from sugar-peptide cell wall precursors.</text>
</comment>
<dbReference type="SMART" id="SM00936">
    <property type="entry name" value="PBP5_C"/>
    <property type="match status" value="1"/>
</dbReference>
<evidence type="ECO:0000313" key="18">
    <source>
        <dbReference type="Proteomes" id="UP000002964"/>
    </source>
</evidence>
<dbReference type="InterPro" id="IPR012338">
    <property type="entry name" value="Beta-lactam/transpept-like"/>
</dbReference>
<feature type="active site" description="Proton acceptor" evidence="13">
    <location>
        <position position="76"/>
    </location>
</feature>
<evidence type="ECO:0000256" key="5">
    <source>
        <dbReference type="ARBA" id="ARBA00022645"/>
    </source>
</evidence>
<dbReference type="Proteomes" id="UP000002964">
    <property type="component" value="Unassembled WGS sequence"/>
</dbReference>
<dbReference type="EC" id="3.4.16.4" evidence="4"/>
<dbReference type="GO" id="GO:0006508">
    <property type="term" value="P:proteolysis"/>
    <property type="evidence" value="ECO:0007669"/>
    <property type="project" value="UniProtKB-KW"/>
</dbReference>
<gene>
    <name evidence="17" type="ORF">Thi970DRAFT_03325</name>
</gene>
<evidence type="ECO:0000256" key="3">
    <source>
        <dbReference type="ARBA" id="ARBA00007164"/>
    </source>
</evidence>
<dbReference type="InterPro" id="IPR015956">
    <property type="entry name" value="Peniciliin-bd_prot_C_sf"/>
</dbReference>
<dbReference type="PANTHER" id="PTHR21581:SF6">
    <property type="entry name" value="TRAFFICKING PROTEIN PARTICLE COMPLEX SUBUNIT 12"/>
    <property type="match status" value="1"/>
</dbReference>
<dbReference type="SUPFAM" id="SSF69189">
    <property type="entry name" value="Penicillin-binding protein associated domain"/>
    <property type="match status" value="1"/>
</dbReference>
<evidence type="ECO:0000256" key="4">
    <source>
        <dbReference type="ARBA" id="ARBA00012448"/>
    </source>
</evidence>
<keyword evidence="8" id="KW-0378">Hydrolase</keyword>
<dbReference type="Pfam" id="PF07943">
    <property type="entry name" value="PBP5_C"/>
    <property type="match status" value="1"/>
</dbReference>
<accession>H8Z6U6</accession>
<keyword evidence="5 17" id="KW-0121">Carboxypeptidase</keyword>
<dbReference type="InterPro" id="IPR001967">
    <property type="entry name" value="Peptidase_S11_N"/>
</dbReference>
<evidence type="ECO:0000256" key="6">
    <source>
        <dbReference type="ARBA" id="ARBA00022670"/>
    </source>
</evidence>
<dbReference type="PANTHER" id="PTHR21581">
    <property type="entry name" value="D-ALANYL-D-ALANINE CARBOXYPEPTIDASE"/>
    <property type="match status" value="1"/>
</dbReference>
<dbReference type="InterPro" id="IPR018044">
    <property type="entry name" value="Peptidase_S11"/>
</dbReference>
<dbReference type="GO" id="GO:0009002">
    <property type="term" value="F:serine-type D-Ala-D-Ala carboxypeptidase activity"/>
    <property type="evidence" value="ECO:0007669"/>
    <property type="project" value="UniProtKB-EC"/>
</dbReference>
<dbReference type="EMBL" id="JH603170">
    <property type="protein sequence ID" value="EIC19731.1"/>
    <property type="molecule type" value="Genomic_DNA"/>
</dbReference>
<keyword evidence="9" id="KW-0133">Cell shape</keyword>
<evidence type="ECO:0000256" key="10">
    <source>
        <dbReference type="ARBA" id="ARBA00022984"/>
    </source>
</evidence>
<proteinExistence type="inferred from homology"/>
<evidence type="ECO:0000259" key="16">
    <source>
        <dbReference type="SMART" id="SM00936"/>
    </source>
</evidence>
<evidence type="ECO:0000313" key="17">
    <source>
        <dbReference type="EMBL" id="EIC19731.1"/>
    </source>
</evidence>
<dbReference type="OrthoDB" id="9795979at2"/>
<keyword evidence="10" id="KW-0573">Peptidoglycan synthesis</keyword>
<dbReference type="GO" id="GO:0009252">
    <property type="term" value="P:peptidoglycan biosynthetic process"/>
    <property type="evidence" value="ECO:0007669"/>
    <property type="project" value="UniProtKB-UniPathway"/>
</dbReference>
<feature type="active site" description="Acyl-ester intermediate" evidence="13">
    <location>
        <position position="73"/>
    </location>
</feature>
<sequence length="391" mass="42400">MFSLARFPHLAALLDRLLIVGLLGAVLVAPVAADAPVVPEPPQLEAGGYVLMDFASGKVLVELNADERLAPASLTKIMTAYVVFGELAAGHLALTDDVLISEKAWRTGGSKMFVEVGKRVGVEDLLQGMIVQSGNDASVALAEHIAGSESAFADMMNAAAARLGMTGSHFTNAPGLPDPLHYSTPRDIAILARAMIRDFPDYYGWYSQEEFTYNDIRQYNRNTLLRQDPSVDGVKTGHTEEAGYCLVASAKRDAQRMISVVMKTGSTKARARDSLALLNYGFRFYETIELFPANKPVENLRVWKGETKTLPVGPATDLSISIPRGSYENVVTRLEAAADITAPIGQGERVGDIVVSLNDEELQRVPLVALETIPLGGLLRRATDIVLLWFQ</sequence>
<feature type="binding site" evidence="14">
    <location>
        <position position="235"/>
    </location>
    <ligand>
        <name>substrate</name>
    </ligand>
</feature>
<protein>
    <recommendedName>
        <fullName evidence="4">serine-type D-Ala-D-Ala carboxypeptidase</fullName>
        <ecNumber evidence="4">3.4.16.4</ecNumber>
    </recommendedName>
</protein>
<organism evidence="17 18">
    <name type="scientific">Thiorhodovibrio frisius</name>
    <dbReference type="NCBI Taxonomy" id="631362"/>
    <lineage>
        <taxon>Bacteria</taxon>
        <taxon>Pseudomonadati</taxon>
        <taxon>Pseudomonadota</taxon>
        <taxon>Gammaproteobacteria</taxon>
        <taxon>Chromatiales</taxon>
        <taxon>Chromatiaceae</taxon>
        <taxon>Thiorhodovibrio</taxon>
    </lineage>
</organism>
<name>H8Z6U6_9GAMM</name>
<evidence type="ECO:0000256" key="1">
    <source>
        <dbReference type="ARBA" id="ARBA00003217"/>
    </source>
</evidence>
<dbReference type="Pfam" id="PF00768">
    <property type="entry name" value="Peptidase_S11"/>
    <property type="match status" value="1"/>
</dbReference>
<dbReference type="eggNOG" id="COG1686">
    <property type="taxonomic scope" value="Bacteria"/>
</dbReference>
<dbReference type="RefSeq" id="WP_009150134.1">
    <property type="nucleotide sequence ID" value="NZ_CP121471.1"/>
</dbReference>
<dbReference type="Gene3D" id="2.60.410.10">
    <property type="entry name" value="D-Ala-D-Ala carboxypeptidase, C-terminal domain"/>
    <property type="match status" value="1"/>
</dbReference>
<keyword evidence="18" id="KW-1185">Reference proteome</keyword>
<evidence type="ECO:0000256" key="7">
    <source>
        <dbReference type="ARBA" id="ARBA00022729"/>
    </source>
</evidence>
<dbReference type="SUPFAM" id="SSF56601">
    <property type="entry name" value="beta-lactamase/transpeptidase-like"/>
    <property type="match status" value="1"/>
</dbReference>
<keyword evidence="6" id="KW-0645">Protease</keyword>
<keyword evidence="11" id="KW-0961">Cell wall biogenesis/degradation</keyword>
<evidence type="ECO:0000256" key="2">
    <source>
        <dbReference type="ARBA" id="ARBA00004752"/>
    </source>
</evidence>
<evidence type="ECO:0000256" key="14">
    <source>
        <dbReference type="PIRSR" id="PIRSR618044-2"/>
    </source>
</evidence>
<evidence type="ECO:0000256" key="12">
    <source>
        <dbReference type="ARBA" id="ARBA00034000"/>
    </source>
</evidence>
<reference evidence="18" key="1">
    <citation type="submission" date="2011-06" db="EMBL/GenBank/DDBJ databases">
        <authorList>
            <consortium name="US DOE Joint Genome Institute (JGI-PGF)"/>
            <person name="Lucas S."/>
            <person name="Han J."/>
            <person name="Lapidus A."/>
            <person name="Cheng J.-F."/>
            <person name="Goodwin L."/>
            <person name="Pitluck S."/>
            <person name="Peters L."/>
            <person name="Land M.L."/>
            <person name="Hauser L."/>
            <person name="Vogl K."/>
            <person name="Liu Z."/>
            <person name="Overmann J."/>
            <person name="Frigaard N.-U."/>
            <person name="Bryant D.A."/>
            <person name="Woyke T.J."/>
        </authorList>
    </citation>
    <scope>NUCLEOTIDE SEQUENCE [LARGE SCALE GENOMIC DNA]</scope>
    <source>
        <strain evidence="18">970</strain>
    </source>
</reference>
<dbReference type="AlphaFoldDB" id="H8Z6U6"/>
<dbReference type="InterPro" id="IPR037167">
    <property type="entry name" value="Peptidase_S11_C_sf"/>
</dbReference>
<dbReference type="GO" id="GO:0008360">
    <property type="term" value="P:regulation of cell shape"/>
    <property type="evidence" value="ECO:0007669"/>
    <property type="project" value="UniProtKB-KW"/>
</dbReference>
<dbReference type="InterPro" id="IPR012907">
    <property type="entry name" value="Peptidase_S11_C"/>
</dbReference>
<evidence type="ECO:0000256" key="8">
    <source>
        <dbReference type="ARBA" id="ARBA00022801"/>
    </source>
</evidence>
<comment type="catalytic activity">
    <reaction evidence="12">
        <text>Preferential cleavage: (Ac)2-L-Lys-D-Ala-|-D-Ala. Also transpeptidation of peptidyl-alanyl moieties that are N-acyl substituents of D-alanine.</text>
        <dbReference type="EC" id="3.4.16.4"/>
    </reaction>
</comment>